<name>A0A9W6R2Y2_9PSEU</name>
<evidence type="ECO:0000313" key="8">
    <source>
        <dbReference type="Proteomes" id="UP001165136"/>
    </source>
</evidence>
<evidence type="ECO:0000256" key="5">
    <source>
        <dbReference type="SAM" id="Phobius"/>
    </source>
</evidence>
<feature type="transmembrane region" description="Helical" evidence="5">
    <location>
        <begin position="224"/>
        <end position="249"/>
    </location>
</feature>
<dbReference type="Proteomes" id="UP001165136">
    <property type="component" value="Unassembled WGS sequence"/>
</dbReference>
<keyword evidence="3 5" id="KW-1133">Transmembrane helix</keyword>
<gene>
    <name evidence="7" type="ORF">Atai01_32310</name>
</gene>
<dbReference type="RefSeq" id="WP_285487354.1">
    <property type="nucleotide sequence ID" value="NZ_BSTI01000006.1"/>
</dbReference>
<dbReference type="Pfam" id="PF06779">
    <property type="entry name" value="MFS_4"/>
    <property type="match status" value="1"/>
</dbReference>
<keyword evidence="4 5" id="KW-0472">Membrane</keyword>
<dbReference type="PANTHER" id="PTHR23537">
    <property type="match status" value="1"/>
</dbReference>
<dbReference type="InterPro" id="IPR036259">
    <property type="entry name" value="MFS_trans_sf"/>
</dbReference>
<evidence type="ECO:0000256" key="4">
    <source>
        <dbReference type="ARBA" id="ARBA00023136"/>
    </source>
</evidence>
<feature type="transmembrane region" description="Helical" evidence="5">
    <location>
        <begin position="20"/>
        <end position="41"/>
    </location>
</feature>
<feature type="transmembrane region" description="Helical" evidence="5">
    <location>
        <begin position="118"/>
        <end position="139"/>
    </location>
</feature>
<evidence type="ECO:0000256" key="3">
    <source>
        <dbReference type="ARBA" id="ARBA00022989"/>
    </source>
</evidence>
<feature type="transmembrane region" description="Helical" evidence="5">
    <location>
        <begin position="185"/>
        <end position="203"/>
    </location>
</feature>
<evidence type="ECO:0000256" key="2">
    <source>
        <dbReference type="ARBA" id="ARBA00022692"/>
    </source>
</evidence>
<comment type="subcellular location">
    <subcellularLocation>
        <location evidence="1">Cell membrane</location>
        <topology evidence="1">Multi-pass membrane protein</topology>
    </subcellularLocation>
</comment>
<feature type="transmembrane region" description="Helical" evidence="5">
    <location>
        <begin position="151"/>
        <end position="173"/>
    </location>
</feature>
<evidence type="ECO:0000313" key="7">
    <source>
        <dbReference type="EMBL" id="GLY66612.1"/>
    </source>
</evidence>
<feature type="transmembrane region" description="Helical" evidence="5">
    <location>
        <begin position="89"/>
        <end position="112"/>
    </location>
</feature>
<proteinExistence type="predicted"/>
<dbReference type="PANTHER" id="PTHR23537:SF1">
    <property type="entry name" value="SUGAR TRANSPORTER"/>
    <property type="match status" value="1"/>
</dbReference>
<feature type="transmembrane region" description="Helical" evidence="5">
    <location>
        <begin position="312"/>
        <end position="334"/>
    </location>
</feature>
<feature type="transmembrane region" description="Helical" evidence="5">
    <location>
        <begin position="255"/>
        <end position="276"/>
    </location>
</feature>
<evidence type="ECO:0000259" key="6">
    <source>
        <dbReference type="PROSITE" id="PS50850"/>
    </source>
</evidence>
<evidence type="ECO:0000256" key="1">
    <source>
        <dbReference type="ARBA" id="ARBA00004651"/>
    </source>
</evidence>
<keyword evidence="8" id="KW-1185">Reference proteome</keyword>
<organism evidence="7 8">
    <name type="scientific">Amycolatopsis taiwanensis</name>
    <dbReference type="NCBI Taxonomy" id="342230"/>
    <lineage>
        <taxon>Bacteria</taxon>
        <taxon>Bacillati</taxon>
        <taxon>Actinomycetota</taxon>
        <taxon>Actinomycetes</taxon>
        <taxon>Pseudonocardiales</taxon>
        <taxon>Pseudonocardiaceae</taxon>
        <taxon>Amycolatopsis</taxon>
    </lineage>
</organism>
<dbReference type="AlphaFoldDB" id="A0A9W6R2Y2"/>
<dbReference type="SUPFAM" id="SSF103473">
    <property type="entry name" value="MFS general substrate transporter"/>
    <property type="match status" value="1"/>
</dbReference>
<dbReference type="InterPro" id="IPR020846">
    <property type="entry name" value="MFS_dom"/>
</dbReference>
<keyword evidence="2 5" id="KW-0812">Transmembrane</keyword>
<dbReference type="PROSITE" id="PS50850">
    <property type="entry name" value="MFS"/>
    <property type="match status" value="1"/>
</dbReference>
<dbReference type="InterPro" id="IPR010645">
    <property type="entry name" value="MFS_4"/>
</dbReference>
<dbReference type="GO" id="GO:0005886">
    <property type="term" value="C:plasma membrane"/>
    <property type="evidence" value="ECO:0007669"/>
    <property type="project" value="UniProtKB-SubCell"/>
</dbReference>
<dbReference type="Gene3D" id="1.20.1250.20">
    <property type="entry name" value="MFS general substrate transporter like domains"/>
    <property type="match status" value="1"/>
</dbReference>
<accession>A0A9W6R2Y2</accession>
<sequence>MAEHRTADGPVAGTTLGGPLWQATGLSLGTLVALGMGRFAYGLLLPSMTADLGWSYAQAGALNTANAVGYLLGAAVAARLMSKFDPRRVFLSGMLVTAASMLGCAGTANVVLLAALRLVSGLAGAVVFVAGATLAVQAGVHLPGRRATMPLGVYVAGSGAGIALSGIGIPPLLAALSQDTGWRAGWLLLGLVSLAAVVPAAVATRGSGVRPAGGTGGSWERRRLIPTALAYLLFGVGYAGYMTFVVALLRNQLAPGQIAVFWIVLGGAGMGASFWWGPLLGRARGGRALGGLLVVVAAGAGIPLIATGPAAALGSAVLFGSAFLSTATAVTAVARRTCPPESWGPAIGGLTTVFAVGQCAGPLFSGVLADQGGLRAGLLLSAMMLAAGAIVSLAQRDHFDRGSQLSI</sequence>
<dbReference type="GO" id="GO:0022857">
    <property type="term" value="F:transmembrane transporter activity"/>
    <property type="evidence" value="ECO:0007669"/>
    <property type="project" value="InterPro"/>
</dbReference>
<feature type="transmembrane region" description="Helical" evidence="5">
    <location>
        <begin position="374"/>
        <end position="394"/>
    </location>
</feature>
<comment type="caution">
    <text evidence="7">The sequence shown here is derived from an EMBL/GenBank/DDBJ whole genome shotgun (WGS) entry which is preliminary data.</text>
</comment>
<dbReference type="EMBL" id="BSTI01000006">
    <property type="protein sequence ID" value="GLY66612.1"/>
    <property type="molecule type" value="Genomic_DNA"/>
</dbReference>
<feature type="transmembrane region" description="Helical" evidence="5">
    <location>
        <begin position="288"/>
        <end position="306"/>
    </location>
</feature>
<feature type="transmembrane region" description="Helical" evidence="5">
    <location>
        <begin position="346"/>
        <end position="368"/>
    </location>
</feature>
<feature type="domain" description="Major facilitator superfamily (MFS) profile" evidence="6">
    <location>
        <begin position="23"/>
        <end position="400"/>
    </location>
</feature>
<reference evidence="7" key="1">
    <citation type="submission" date="2023-03" db="EMBL/GenBank/DDBJ databases">
        <title>Amycolatopsis taiwanensis NBRC 103393.</title>
        <authorList>
            <person name="Ichikawa N."/>
            <person name="Sato H."/>
            <person name="Tonouchi N."/>
        </authorList>
    </citation>
    <scope>NUCLEOTIDE SEQUENCE</scope>
    <source>
        <strain evidence="7">NBRC 103393</strain>
    </source>
</reference>
<protein>
    <recommendedName>
        <fullName evidence="6">Major facilitator superfamily (MFS) profile domain-containing protein</fullName>
    </recommendedName>
</protein>